<gene>
    <name evidence="1" type="ORF">DY000_02027099</name>
</gene>
<keyword evidence="2" id="KW-1185">Reference proteome</keyword>
<evidence type="ECO:0000313" key="1">
    <source>
        <dbReference type="EMBL" id="KAF3590524.1"/>
    </source>
</evidence>
<dbReference type="EMBL" id="QGKV02000299">
    <property type="protein sequence ID" value="KAF3590524.1"/>
    <property type="molecule type" value="Genomic_DNA"/>
</dbReference>
<name>A0ABQ7E0U6_BRACR</name>
<proteinExistence type="predicted"/>
<dbReference type="Proteomes" id="UP000266723">
    <property type="component" value="Unassembled WGS sequence"/>
</dbReference>
<evidence type="ECO:0000313" key="2">
    <source>
        <dbReference type="Proteomes" id="UP000266723"/>
    </source>
</evidence>
<reference evidence="1 2" key="1">
    <citation type="journal article" date="2020" name="BMC Genomics">
        <title>Intraspecific diversification of the crop wild relative Brassica cretica Lam. using demographic model selection.</title>
        <authorList>
            <person name="Kioukis A."/>
            <person name="Michalopoulou V.A."/>
            <person name="Briers L."/>
            <person name="Pirintsos S."/>
            <person name="Studholme D.J."/>
            <person name="Pavlidis P."/>
            <person name="Sarris P.F."/>
        </authorList>
    </citation>
    <scope>NUCLEOTIDE SEQUENCE [LARGE SCALE GENOMIC DNA]</scope>
    <source>
        <strain evidence="2">cv. PFS-1207/04</strain>
    </source>
</reference>
<protein>
    <submittedName>
        <fullName evidence="1">Uncharacterized protein</fullName>
    </submittedName>
</protein>
<accession>A0ABQ7E0U6</accession>
<sequence>MKVCTVPHRVQAWLPSGNVSNREPESYSIAVPQLSPRKIDQRFRYFAICENSLSKAKTKMVEVERVENLAKSGIKSIPKEYIRPKEELESINDVFQEEKKEDGP</sequence>
<organism evidence="1 2">
    <name type="scientific">Brassica cretica</name>
    <name type="common">Mustard</name>
    <dbReference type="NCBI Taxonomy" id="69181"/>
    <lineage>
        <taxon>Eukaryota</taxon>
        <taxon>Viridiplantae</taxon>
        <taxon>Streptophyta</taxon>
        <taxon>Embryophyta</taxon>
        <taxon>Tracheophyta</taxon>
        <taxon>Spermatophyta</taxon>
        <taxon>Magnoliopsida</taxon>
        <taxon>eudicotyledons</taxon>
        <taxon>Gunneridae</taxon>
        <taxon>Pentapetalae</taxon>
        <taxon>rosids</taxon>
        <taxon>malvids</taxon>
        <taxon>Brassicales</taxon>
        <taxon>Brassicaceae</taxon>
        <taxon>Brassiceae</taxon>
        <taxon>Brassica</taxon>
    </lineage>
</organism>
<comment type="caution">
    <text evidence="1">The sequence shown here is derived from an EMBL/GenBank/DDBJ whole genome shotgun (WGS) entry which is preliminary data.</text>
</comment>